<comment type="caution">
    <text evidence="2">The sequence shown here is derived from an EMBL/GenBank/DDBJ whole genome shotgun (WGS) entry which is preliminary data.</text>
</comment>
<dbReference type="EMBL" id="BMHE01000008">
    <property type="protein sequence ID" value="GFZ76060.1"/>
    <property type="molecule type" value="Genomic_DNA"/>
</dbReference>
<reference evidence="3" key="1">
    <citation type="journal article" date="2019" name="Int. J. Syst. Evol. Microbiol.">
        <title>The Global Catalogue of Microorganisms (GCM) 10K type strain sequencing project: providing services to taxonomists for standard genome sequencing and annotation.</title>
        <authorList>
            <consortium name="The Broad Institute Genomics Platform"/>
            <consortium name="The Broad Institute Genome Sequencing Center for Infectious Disease"/>
            <person name="Wu L."/>
            <person name="Ma J."/>
        </authorList>
    </citation>
    <scope>NUCLEOTIDE SEQUENCE [LARGE SCALE GENOMIC DNA]</scope>
    <source>
        <strain evidence="3">CGMCC 1.15043</strain>
    </source>
</reference>
<dbReference type="Gene3D" id="3.40.630.30">
    <property type="match status" value="1"/>
</dbReference>
<dbReference type="Proteomes" id="UP000615455">
    <property type="component" value="Unassembled WGS sequence"/>
</dbReference>
<dbReference type="RefSeq" id="WP_189011289.1">
    <property type="nucleotide sequence ID" value="NZ_BMHE01000008.1"/>
</dbReference>
<dbReference type="PIRSF" id="PIRSF037663">
    <property type="entry name" value="Acetyltransf_GNAT_prd"/>
    <property type="match status" value="1"/>
</dbReference>
<dbReference type="InterPro" id="IPR016181">
    <property type="entry name" value="Acyl_CoA_acyltransferase"/>
</dbReference>
<gene>
    <name evidence="2" type="ORF">GCM10008018_21950</name>
</gene>
<evidence type="ECO:0000313" key="2">
    <source>
        <dbReference type="EMBL" id="GFZ76060.1"/>
    </source>
</evidence>
<accession>A0ABQ1EKE5</accession>
<dbReference type="CDD" id="cd04301">
    <property type="entry name" value="NAT_SF"/>
    <property type="match status" value="1"/>
</dbReference>
<organism evidence="2 3">
    <name type="scientific">Paenibacillus marchantiophytorum</name>
    <dbReference type="NCBI Taxonomy" id="1619310"/>
    <lineage>
        <taxon>Bacteria</taxon>
        <taxon>Bacillati</taxon>
        <taxon>Bacillota</taxon>
        <taxon>Bacilli</taxon>
        <taxon>Bacillales</taxon>
        <taxon>Paenibacillaceae</taxon>
        <taxon>Paenibacillus</taxon>
    </lineage>
</organism>
<evidence type="ECO:0000259" key="1">
    <source>
        <dbReference type="PROSITE" id="PS51186"/>
    </source>
</evidence>
<dbReference type="InterPro" id="IPR000182">
    <property type="entry name" value="GNAT_dom"/>
</dbReference>
<protein>
    <recommendedName>
        <fullName evidence="1">N-acetyltransferase domain-containing protein</fullName>
    </recommendedName>
</protein>
<evidence type="ECO:0000313" key="3">
    <source>
        <dbReference type="Proteomes" id="UP000615455"/>
    </source>
</evidence>
<name>A0ABQ1EKE5_9BACL</name>
<dbReference type="Pfam" id="PF00583">
    <property type="entry name" value="Acetyltransf_1"/>
    <property type="match status" value="1"/>
</dbReference>
<proteinExistence type="predicted"/>
<keyword evidence="3" id="KW-1185">Reference proteome</keyword>
<sequence length="155" mass="17938">MGEIIIQEINDVTALQIAEMDCSPLPKERDSIYLNFYRLFRDTSLVAVIDGEVVGFALGMIDQSSTSHAYLNYLFVKEDYRKTGIGKRLLEQFEIATSKKGCTIVTLLTGKNENIEYYQRQGYEKNNDLEQFSQKDAVYDYYYNTKKVSLLIKRL</sequence>
<dbReference type="InterPro" id="IPR017255">
    <property type="entry name" value="AcTrfase_GNAT_prd"/>
</dbReference>
<dbReference type="SUPFAM" id="SSF55729">
    <property type="entry name" value="Acyl-CoA N-acyltransferases (Nat)"/>
    <property type="match status" value="1"/>
</dbReference>
<dbReference type="PROSITE" id="PS51186">
    <property type="entry name" value="GNAT"/>
    <property type="match status" value="1"/>
</dbReference>
<feature type="domain" description="N-acetyltransferase" evidence="1">
    <location>
        <begin position="4"/>
        <end position="145"/>
    </location>
</feature>